<comment type="caution">
    <text evidence="2">The sequence shown here is derived from an EMBL/GenBank/DDBJ whole genome shotgun (WGS) entry which is preliminary data.</text>
</comment>
<dbReference type="PANTHER" id="PTHR42815:SF2">
    <property type="entry name" value="FAD-BINDING, PUTATIVE (AFU_ORTHOLOGUE AFUA_6G07600)-RELATED"/>
    <property type="match status" value="1"/>
</dbReference>
<keyword evidence="3" id="KW-1185">Reference proteome</keyword>
<dbReference type="OrthoDB" id="9796486at2"/>
<dbReference type="Pfam" id="PF01243">
    <property type="entry name" value="PNPOx_N"/>
    <property type="match status" value="1"/>
</dbReference>
<dbReference type="Proteomes" id="UP000256763">
    <property type="component" value="Unassembled WGS sequence"/>
</dbReference>
<evidence type="ECO:0000313" key="3">
    <source>
        <dbReference type="Proteomes" id="UP000256763"/>
    </source>
</evidence>
<dbReference type="Gene3D" id="2.30.110.10">
    <property type="entry name" value="Electron Transport, Fmn-binding Protein, Chain A"/>
    <property type="match status" value="1"/>
</dbReference>
<name>A0A3E0WVJ2_9GAMM</name>
<dbReference type="InterPro" id="IPR011576">
    <property type="entry name" value="Pyridox_Oxase_N"/>
</dbReference>
<dbReference type="EMBL" id="NFZW01000010">
    <property type="protein sequence ID" value="RFA36181.1"/>
    <property type="molecule type" value="Genomic_DNA"/>
</dbReference>
<evidence type="ECO:0000259" key="1">
    <source>
        <dbReference type="Pfam" id="PF01243"/>
    </source>
</evidence>
<dbReference type="InterPro" id="IPR012349">
    <property type="entry name" value="Split_barrel_FMN-bd"/>
</dbReference>
<dbReference type="PANTHER" id="PTHR42815">
    <property type="entry name" value="FAD-BINDING, PUTATIVE (AFU_ORTHOLOGUE AFUA_6G07600)-RELATED"/>
    <property type="match status" value="1"/>
</dbReference>
<sequence length="144" mass="16418">MSTFIEDLPFFFIATANDAGDCDCSFRGREYNASGQPLPLLKVLDEKRLVFPDFKGNNLFNSLGNMLTNPHIGILFIDFENRLRARVNGAVEIIERWDEMQAVWPTARRYVLVTVEQVYGNCRARIPKMTLVPPSDSLLQEGDF</sequence>
<feature type="domain" description="Pyridoxamine 5'-phosphate oxidase N-terminal" evidence="1">
    <location>
        <begin position="2"/>
        <end position="122"/>
    </location>
</feature>
<gene>
    <name evidence="2" type="ORF">CAL65_11955</name>
</gene>
<accession>A0A3E0WVJ2</accession>
<dbReference type="SUPFAM" id="SSF50475">
    <property type="entry name" value="FMN-binding split barrel"/>
    <property type="match status" value="1"/>
</dbReference>
<evidence type="ECO:0000313" key="2">
    <source>
        <dbReference type="EMBL" id="RFA36181.1"/>
    </source>
</evidence>
<reference evidence="3" key="1">
    <citation type="submission" date="2017-05" db="EMBL/GenBank/DDBJ databases">
        <authorList>
            <person name="Sharma S."/>
            <person name="Sidhu C."/>
            <person name="Pinnaka A.K."/>
        </authorList>
    </citation>
    <scope>NUCLEOTIDE SEQUENCE [LARGE SCALE GENOMIC DNA]</scope>
    <source>
        <strain evidence="3">AK93</strain>
    </source>
</reference>
<protein>
    <submittedName>
        <fullName evidence="2">Pyridoxamine 5'-phosphate oxidase</fullName>
    </submittedName>
</protein>
<dbReference type="AlphaFoldDB" id="A0A3E0WVJ2"/>
<organism evidence="2 3">
    <name type="scientific">Alkalilimnicola ehrlichii</name>
    <dbReference type="NCBI Taxonomy" id="351052"/>
    <lineage>
        <taxon>Bacteria</taxon>
        <taxon>Pseudomonadati</taxon>
        <taxon>Pseudomonadota</taxon>
        <taxon>Gammaproteobacteria</taxon>
        <taxon>Chromatiales</taxon>
        <taxon>Ectothiorhodospiraceae</taxon>
        <taxon>Alkalilimnicola</taxon>
    </lineage>
</organism>
<proteinExistence type="predicted"/>